<dbReference type="InterPro" id="IPR032466">
    <property type="entry name" value="Metal_Hydrolase"/>
</dbReference>
<dbReference type="GO" id="GO:0016831">
    <property type="term" value="F:carboxy-lyase activity"/>
    <property type="evidence" value="ECO:0007669"/>
    <property type="project" value="InterPro"/>
</dbReference>
<dbReference type="InterPro" id="IPR032465">
    <property type="entry name" value="ACMSD"/>
</dbReference>
<dbReference type="InterPro" id="IPR006680">
    <property type="entry name" value="Amidohydro-rel"/>
</dbReference>
<protein>
    <submittedName>
        <fullName evidence="3">Amidohydrolase</fullName>
    </submittedName>
</protein>
<keyword evidence="4" id="KW-1185">Reference proteome</keyword>
<dbReference type="PANTHER" id="PTHR21240">
    <property type="entry name" value="2-AMINO-3-CARBOXYLMUCONATE-6-SEMIALDEHYDE DECARBOXYLASE"/>
    <property type="match status" value="1"/>
</dbReference>
<evidence type="ECO:0000259" key="2">
    <source>
        <dbReference type="Pfam" id="PF04909"/>
    </source>
</evidence>
<accession>A0A2U3ANQ7</accession>
<dbReference type="RefSeq" id="WP_109305162.1">
    <property type="nucleotide sequence ID" value="NZ_BJUF01000008.1"/>
</dbReference>
<dbReference type="PANTHER" id="PTHR21240:SF19">
    <property type="entry name" value="CATALYTIC_ HYDROLASE"/>
    <property type="match status" value="1"/>
</dbReference>
<evidence type="ECO:0000313" key="4">
    <source>
        <dbReference type="Proteomes" id="UP000245938"/>
    </source>
</evidence>
<dbReference type="OrthoDB" id="9771932at2"/>
<keyword evidence="1" id="KW-0456">Lyase</keyword>
<dbReference type="AlphaFoldDB" id="A0A2U3ANQ7"/>
<comment type="caution">
    <text evidence="3">The sequence shown here is derived from an EMBL/GenBank/DDBJ whole genome shotgun (WGS) entry which is preliminary data.</text>
</comment>
<evidence type="ECO:0000313" key="3">
    <source>
        <dbReference type="EMBL" id="PWI26139.1"/>
    </source>
</evidence>
<proteinExistence type="predicted"/>
<dbReference type="Proteomes" id="UP000245938">
    <property type="component" value="Unassembled WGS sequence"/>
</dbReference>
<reference evidence="3 4" key="1">
    <citation type="submission" date="2018-05" db="EMBL/GenBank/DDBJ databases">
        <title>Kurthia sibirica genome sequence.</title>
        <authorList>
            <person name="Maclea K.S."/>
            <person name="Goen A.E."/>
        </authorList>
    </citation>
    <scope>NUCLEOTIDE SEQUENCE [LARGE SCALE GENOMIC DNA]</scope>
    <source>
        <strain evidence="3 4">ATCC 49154</strain>
    </source>
</reference>
<dbReference type="SUPFAM" id="SSF51556">
    <property type="entry name" value="Metallo-dependent hydrolases"/>
    <property type="match status" value="1"/>
</dbReference>
<dbReference type="Gene3D" id="3.20.20.140">
    <property type="entry name" value="Metal-dependent hydrolases"/>
    <property type="match status" value="1"/>
</dbReference>
<organism evidence="3 4">
    <name type="scientific">Kurthia sibirica</name>
    <dbReference type="NCBI Taxonomy" id="202750"/>
    <lineage>
        <taxon>Bacteria</taxon>
        <taxon>Bacillati</taxon>
        <taxon>Bacillota</taxon>
        <taxon>Bacilli</taxon>
        <taxon>Bacillales</taxon>
        <taxon>Caryophanaceae</taxon>
        <taxon>Kurthia</taxon>
    </lineage>
</organism>
<dbReference type="Pfam" id="PF04909">
    <property type="entry name" value="Amidohydro_2"/>
    <property type="match status" value="1"/>
</dbReference>
<feature type="domain" description="Amidohydrolase-related" evidence="2">
    <location>
        <begin position="83"/>
        <end position="314"/>
    </location>
</feature>
<dbReference type="GO" id="GO:0016787">
    <property type="term" value="F:hydrolase activity"/>
    <property type="evidence" value="ECO:0007669"/>
    <property type="project" value="UniProtKB-KW"/>
</dbReference>
<sequence length="320" mass="37234">MFIIDVSNTLPQMQFGDVTEVEMKNVDYIQRHIPSWTKLAGWEATEFQRRLQSNSLKSVLIQLFKELDSIYSIENFRMLLKESNIQYHAIHNLDSDRSKNDKPVDHSEVATILATYPREFIGFAGFNPHKENSLQIVKHALTKQGYDAVVITPYDHGIAADDKRYYPLYEICEALEKPIWIHSSINYYKETSVFIDHPRHLEAPLMDFKCLKIIAGQGGWPWMEDLVMLLLKFDNLYIDSTALKPQHINVSASSLALFFQYANTSLQDQLLFGSNWLSKGIPIKELLEDIEKWPLEKEVKEKFYYKNAAKLFNLDIIHLK</sequence>
<gene>
    <name evidence="3" type="ORF">DEX24_04230</name>
</gene>
<dbReference type="EMBL" id="QFVR01000004">
    <property type="protein sequence ID" value="PWI26139.1"/>
    <property type="molecule type" value="Genomic_DNA"/>
</dbReference>
<keyword evidence="3" id="KW-0378">Hydrolase</keyword>
<name>A0A2U3ANQ7_9BACL</name>
<evidence type="ECO:0000256" key="1">
    <source>
        <dbReference type="ARBA" id="ARBA00023239"/>
    </source>
</evidence>